<dbReference type="InterPro" id="IPR059121">
    <property type="entry name" value="CCHC_ZFPM2-like"/>
</dbReference>
<accession>A0A4W3IVS4</accession>
<dbReference type="InterPro" id="IPR034731">
    <property type="entry name" value="Znf_CCHC_FOG"/>
</dbReference>
<dbReference type="GO" id="GO:0000122">
    <property type="term" value="P:negative regulation of transcription by RNA polymerase II"/>
    <property type="evidence" value="ECO:0007669"/>
    <property type="project" value="TreeGrafter"/>
</dbReference>
<reference evidence="16" key="4">
    <citation type="submission" date="2025-08" db="UniProtKB">
        <authorList>
            <consortium name="Ensembl"/>
        </authorList>
    </citation>
    <scope>IDENTIFICATION</scope>
</reference>
<feature type="domain" description="CCHC FOG-type" evidence="15">
    <location>
        <begin position="535"/>
        <end position="568"/>
    </location>
</feature>
<dbReference type="Pfam" id="PF21182">
    <property type="entry name" value="FOG1-like_PR"/>
    <property type="match status" value="1"/>
</dbReference>
<evidence type="ECO:0000256" key="5">
    <source>
        <dbReference type="ARBA" id="ARBA00022771"/>
    </source>
</evidence>
<dbReference type="Pfam" id="PF00096">
    <property type="entry name" value="zf-C2H2"/>
    <property type="match status" value="1"/>
</dbReference>
<feature type="region of interest" description="Disordered" evidence="13">
    <location>
        <begin position="626"/>
        <end position="679"/>
    </location>
</feature>
<evidence type="ECO:0000256" key="11">
    <source>
        <dbReference type="ARBA" id="ARBA00023242"/>
    </source>
</evidence>
<organism evidence="16 17">
    <name type="scientific">Callorhinchus milii</name>
    <name type="common">Ghost shark</name>
    <dbReference type="NCBI Taxonomy" id="7868"/>
    <lineage>
        <taxon>Eukaryota</taxon>
        <taxon>Metazoa</taxon>
        <taxon>Chordata</taxon>
        <taxon>Craniata</taxon>
        <taxon>Vertebrata</taxon>
        <taxon>Chondrichthyes</taxon>
        <taxon>Holocephali</taxon>
        <taxon>Chimaeriformes</taxon>
        <taxon>Callorhinchidae</taxon>
        <taxon>Callorhinchus</taxon>
    </lineage>
</organism>
<dbReference type="GO" id="GO:0061629">
    <property type="term" value="F:RNA polymerase II-specific DNA-binding transcription factor binding"/>
    <property type="evidence" value="ECO:0007669"/>
    <property type="project" value="InterPro"/>
</dbReference>
<feature type="compositionally biased region" description="Polar residues" evidence="13">
    <location>
        <begin position="1052"/>
        <end position="1066"/>
    </location>
</feature>
<keyword evidence="11" id="KW-0539">Nucleus</keyword>
<keyword evidence="17" id="KW-1185">Reference proteome</keyword>
<dbReference type="GO" id="GO:0003677">
    <property type="term" value="F:DNA binding"/>
    <property type="evidence" value="ECO:0007669"/>
    <property type="project" value="UniProtKB-KW"/>
</dbReference>
<dbReference type="GO" id="GO:0045944">
    <property type="term" value="P:positive regulation of transcription by RNA polymerase II"/>
    <property type="evidence" value="ECO:0007669"/>
    <property type="project" value="TreeGrafter"/>
</dbReference>
<dbReference type="Proteomes" id="UP000314986">
    <property type="component" value="Unassembled WGS sequence"/>
</dbReference>
<dbReference type="InterPro" id="IPR013087">
    <property type="entry name" value="Znf_C2H2_type"/>
</dbReference>
<dbReference type="Ensembl" id="ENSCMIT00000030790.1">
    <property type="protein sequence ID" value="ENSCMIP00000030323.1"/>
    <property type="gene ID" value="ENSCMIG00000013052.1"/>
</dbReference>
<dbReference type="CDD" id="cd19216">
    <property type="entry name" value="PR-SET_ZFPM2"/>
    <property type="match status" value="1"/>
</dbReference>
<evidence type="ECO:0000313" key="16">
    <source>
        <dbReference type="Ensembl" id="ENSCMIP00000030323.1"/>
    </source>
</evidence>
<reference evidence="17" key="1">
    <citation type="journal article" date="2006" name="Science">
        <title>Ancient noncoding elements conserved in the human genome.</title>
        <authorList>
            <person name="Venkatesh B."/>
            <person name="Kirkness E.F."/>
            <person name="Loh Y.H."/>
            <person name="Halpern A.L."/>
            <person name="Lee A.P."/>
            <person name="Johnson J."/>
            <person name="Dandona N."/>
            <person name="Viswanathan L.D."/>
            <person name="Tay A."/>
            <person name="Venter J.C."/>
            <person name="Strausberg R.L."/>
            <person name="Brenner S."/>
        </authorList>
    </citation>
    <scope>NUCLEOTIDE SEQUENCE [LARGE SCALE GENOMIC DNA]</scope>
</reference>
<sequence>MDKPCFALTGPLEDTVDDEEEECLSEENDIISRDGYTLEENFSAEYGSEHLSCEEAEYYCKKGNEDGIQETADTVGEKPGQSNVELEDWDGPGELEVFQKSRERRVRSRQQLPGGTTWGPFNGRIGVTDSSSLKTKAPVPVVVHAGPKWLMDVTWRGTEDNNNNCVVYSKGGQLWCTTTKMLSEGEELIAFAVEFDSRLQAVSQMAITEGMYPARLLDTIQLLPQQAAMASILPTAIVNKDIFPCKSCGIWYRSERNLQAHLMYYCSGRQREASSLTEEREAGPLQQSYVCPYPQCSKSFPNARALEIHMNTHSGLKVEESFPAGANLKCTICEFIAENVLSFQHHVLTHLTPAAFKCSHCHFGFQSHRELLHHKELHHSQSRRLRRKSETEHSPHDNDEAFQPIGTDAANRQEVMPSPGQSKEGNSDTEGEKVEKSTQLGLTNQKSETQSAANRQSFPFARIKSEPSSPRLASSPIQPNIGSTLPMSPFLSQFALSQDIAMVPQASEILAKMSELVHRRLRQGGGNYPPVIYSPLVPKGATCFECNITFNNLDNYLVHKKHYCSTRWQHVTKSQDFSNTTEKVPETVSPNSGHSPISIHSALCHLPEPENPLLQSTSINSSVVIDTVGSNGKSPDNENPVQLKKESPSVSGDERLNGKSKDMNSPSTPTPENANDPNKTTCQECNITFSRHETFAVHKQYYCATRHDPPMKRMAANKVPAMQRTIRSRKRRKMYEMSLPEQEQRTQMVQQAFLNVSVMGSPGTPSTESMENLGEASHQRCDVFLAKHMEPSLPGTRNMPVVKCNTAQPAVASLELDLPMDLSKKCSSQSDRVMSSPKRLLDYHECTVCKIGFNKVENYLAHKQNFCPGMGVQRGEVERTKFLEQQQESGSVKREATSPEGNNDRNMMKCEKNGNSKLVSPNGSIFPSQLAALHGLKAFNEAAQFLSAKEENKSVIYPHCLYPGAIKKLSGVEQISPYYGIKPSDYISGAVFIRSEIDELVQGTRGRIDPPRDQPVSNGCSPQKKEAAPSLPKGRSMIAVNGGIKQEDKPFSGNQHQDNPPQSVQQEDGHESPPWTSESPVTANENISPTARASLEEQLVQAAKTVGGAVQPTTSGKYCRLCDIQFNNLSNFITHKKFYCSSHAAEHVK</sequence>
<feature type="region of interest" description="Disordered" evidence="13">
    <location>
        <begin position="884"/>
        <end position="907"/>
    </location>
</feature>
<dbReference type="GeneTree" id="ENSGT00530000063823"/>
<reference evidence="16" key="5">
    <citation type="submission" date="2025-09" db="UniProtKB">
        <authorList>
            <consortium name="Ensembl"/>
        </authorList>
    </citation>
    <scope>IDENTIFICATION</scope>
</reference>
<feature type="compositionally biased region" description="Polar residues" evidence="13">
    <location>
        <begin position="576"/>
        <end position="595"/>
    </location>
</feature>
<dbReference type="STRING" id="7868.ENSCMIP00000030323"/>
<evidence type="ECO:0000313" key="17">
    <source>
        <dbReference type="Proteomes" id="UP000314986"/>
    </source>
</evidence>
<dbReference type="GO" id="GO:0007507">
    <property type="term" value="P:heart development"/>
    <property type="evidence" value="ECO:0007669"/>
    <property type="project" value="TreeGrafter"/>
</dbReference>
<feature type="compositionally biased region" description="Polar residues" evidence="13">
    <location>
        <begin position="663"/>
        <end position="679"/>
    </location>
</feature>
<feature type="domain" description="C2H2-type" evidence="14">
    <location>
        <begin position="289"/>
        <end position="318"/>
    </location>
</feature>
<feature type="domain" description="CCHC FOG-type" evidence="15">
    <location>
        <begin position="674"/>
        <end position="707"/>
    </location>
</feature>
<evidence type="ECO:0000256" key="10">
    <source>
        <dbReference type="ARBA" id="ARBA00023163"/>
    </source>
</evidence>
<proteinExistence type="predicted"/>
<dbReference type="InterPro" id="IPR036236">
    <property type="entry name" value="Znf_C2H2_sf"/>
</dbReference>
<dbReference type="PROSITE" id="PS51810">
    <property type="entry name" value="ZF_CCHC_FOG"/>
    <property type="match status" value="5"/>
</dbReference>
<keyword evidence="7" id="KW-0805">Transcription regulation</keyword>
<feature type="region of interest" description="Disordered" evidence="13">
    <location>
        <begin position="1004"/>
        <end position="1084"/>
    </location>
</feature>
<feature type="domain" description="CCHC FOG-type" evidence="15">
    <location>
        <begin position="838"/>
        <end position="871"/>
    </location>
</feature>
<dbReference type="InterPro" id="IPR039746">
    <property type="entry name" value="FOG"/>
</dbReference>
<reference evidence="17" key="2">
    <citation type="journal article" date="2007" name="PLoS Biol.">
        <title>Survey sequencing and comparative analysis of the elephant shark (Callorhinchus milii) genome.</title>
        <authorList>
            <person name="Venkatesh B."/>
            <person name="Kirkness E.F."/>
            <person name="Loh Y.H."/>
            <person name="Halpern A.L."/>
            <person name="Lee A.P."/>
            <person name="Johnson J."/>
            <person name="Dandona N."/>
            <person name="Viswanathan L.D."/>
            <person name="Tay A."/>
            <person name="Venter J.C."/>
            <person name="Strausberg R.L."/>
            <person name="Brenner S."/>
        </authorList>
    </citation>
    <scope>NUCLEOTIDE SEQUENCE [LARGE SCALE GENOMIC DNA]</scope>
</reference>
<name>A0A4W3IVS4_CALMI</name>
<protein>
    <submittedName>
        <fullName evidence="16">Zinc finger protein, FOG family member 2a</fullName>
    </submittedName>
</protein>
<feature type="domain" description="C2H2-type" evidence="14">
    <location>
        <begin position="356"/>
        <end position="384"/>
    </location>
</feature>
<dbReference type="Gene3D" id="3.30.160.60">
    <property type="entry name" value="Classic Zinc Finger"/>
    <property type="match status" value="2"/>
</dbReference>
<keyword evidence="10" id="KW-0804">Transcription</keyword>
<dbReference type="FunCoup" id="A0A4W3IVS4">
    <property type="interactions" value="266"/>
</dbReference>
<evidence type="ECO:0000259" key="14">
    <source>
        <dbReference type="PROSITE" id="PS50157"/>
    </source>
</evidence>
<feature type="domain" description="CCHC FOG-type" evidence="15">
    <location>
        <begin position="237"/>
        <end position="270"/>
    </location>
</feature>
<keyword evidence="2" id="KW-0678">Repressor</keyword>
<keyword evidence="8" id="KW-0238">DNA-binding</keyword>
<feature type="compositionally biased region" description="Basic residues" evidence="13">
    <location>
        <begin position="376"/>
        <end position="387"/>
    </location>
</feature>
<dbReference type="SUPFAM" id="SSF57667">
    <property type="entry name" value="beta-beta-alpha zinc fingers"/>
    <property type="match status" value="6"/>
</dbReference>
<evidence type="ECO:0000256" key="12">
    <source>
        <dbReference type="PROSITE-ProRule" id="PRU00042"/>
    </source>
</evidence>
<dbReference type="OMA" id="VEFFCNK"/>
<keyword evidence="6" id="KW-0862">Zinc</keyword>
<dbReference type="InterPro" id="IPR049361">
    <property type="entry name" value="ZFPM1/2_PR"/>
</dbReference>
<evidence type="ECO:0000256" key="9">
    <source>
        <dbReference type="ARBA" id="ARBA00023159"/>
    </source>
</evidence>
<comment type="subcellular location">
    <subcellularLocation>
        <location evidence="1">Nucleus</location>
    </subcellularLocation>
</comment>
<keyword evidence="9" id="KW-0010">Activator</keyword>
<evidence type="ECO:0000256" key="3">
    <source>
        <dbReference type="ARBA" id="ARBA00022723"/>
    </source>
</evidence>
<dbReference type="AlphaFoldDB" id="A0A4W3IVS4"/>
<keyword evidence="5 12" id="KW-0863">Zinc-finger</keyword>
<reference evidence="17" key="3">
    <citation type="journal article" date="2014" name="Nature">
        <title>Elephant shark genome provides unique insights into gnathostome evolution.</title>
        <authorList>
            <consortium name="International Elephant Shark Genome Sequencing Consortium"/>
            <person name="Venkatesh B."/>
            <person name="Lee A.P."/>
            <person name="Ravi V."/>
            <person name="Maurya A.K."/>
            <person name="Lian M.M."/>
            <person name="Swann J.B."/>
            <person name="Ohta Y."/>
            <person name="Flajnik M.F."/>
            <person name="Sutoh Y."/>
            <person name="Kasahara M."/>
            <person name="Hoon S."/>
            <person name="Gangu V."/>
            <person name="Roy S.W."/>
            <person name="Irimia M."/>
            <person name="Korzh V."/>
            <person name="Kondrychyn I."/>
            <person name="Lim Z.W."/>
            <person name="Tay B.H."/>
            <person name="Tohari S."/>
            <person name="Kong K.W."/>
            <person name="Ho S."/>
            <person name="Lorente-Galdos B."/>
            <person name="Quilez J."/>
            <person name="Marques-Bonet T."/>
            <person name="Raney B.J."/>
            <person name="Ingham P.W."/>
            <person name="Tay A."/>
            <person name="Hillier L.W."/>
            <person name="Minx P."/>
            <person name="Boehm T."/>
            <person name="Wilson R.K."/>
            <person name="Brenner S."/>
            <person name="Warren W.C."/>
        </authorList>
    </citation>
    <scope>NUCLEOTIDE SEQUENCE [LARGE SCALE GENOMIC DNA]</scope>
</reference>
<dbReference type="GO" id="GO:0005634">
    <property type="term" value="C:nucleus"/>
    <property type="evidence" value="ECO:0007669"/>
    <property type="project" value="UniProtKB-SubCell"/>
</dbReference>
<dbReference type="PANTHER" id="PTHR12958">
    <property type="entry name" value="FRIEND OF GATA2-RELATED"/>
    <property type="match status" value="1"/>
</dbReference>
<feature type="compositionally biased region" description="Basic and acidic residues" evidence="13">
    <location>
        <begin position="891"/>
        <end position="907"/>
    </location>
</feature>
<evidence type="ECO:0000256" key="2">
    <source>
        <dbReference type="ARBA" id="ARBA00022491"/>
    </source>
</evidence>
<keyword evidence="3" id="KW-0479">Metal-binding</keyword>
<evidence type="ECO:0000256" key="7">
    <source>
        <dbReference type="ARBA" id="ARBA00023015"/>
    </source>
</evidence>
<evidence type="ECO:0000256" key="4">
    <source>
        <dbReference type="ARBA" id="ARBA00022737"/>
    </source>
</evidence>
<dbReference type="GO" id="GO:0008270">
    <property type="term" value="F:zinc ion binding"/>
    <property type="evidence" value="ECO:0007669"/>
    <property type="project" value="UniProtKB-KW"/>
</dbReference>
<evidence type="ECO:0000256" key="8">
    <source>
        <dbReference type="ARBA" id="ARBA00023125"/>
    </source>
</evidence>
<evidence type="ECO:0000256" key="13">
    <source>
        <dbReference type="SAM" id="MobiDB-lite"/>
    </source>
</evidence>
<dbReference type="SMART" id="SM00355">
    <property type="entry name" value="ZnF_C2H2"/>
    <property type="match status" value="8"/>
</dbReference>
<feature type="compositionally biased region" description="Polar residues" evidence="13">
    <location>
        <begin position="626"/>
        <end position="640"/>
    </location>
</feature>
<keyword evidence="4" id="KW-0677">Repeat</keyword>
<dbReference type="PROSITE" id="PS50157">
    <property type="entry name" value="ZINC_FINGER_C2H2_2"/>
    <property type="match status" value="2"/>
</dbReference>
<feature type="compositionally biased region" description="Polar residues" evidence="13">
    <location>
        <begin position="437"/>
        <end position="457"/>
    </location>
</feature>
<dbReference type="GO" id="GO:0009653">
    <property type="term" value="P:anatomical structure morphogenesis"/>
    <property type="evidence" value="ECO:0007669"/>
    <property type="project" value="UniProtKB-ARBA"/>
</dbReference>
<feature type="region of interest" description="Disordered" evidence="13">
    <location>
        <begin position="576"/>
        <end position="596"/>
    </location>
</feature>
<evidence type="ECO:0000256" key="1">
    <source>
        <dbReference type="ARBA" id="ARBA00004123"/>
    </source>
</evidence>
<feature type="domain" description="CCHC FOG-type" evidence="15">
    <location>
        <begin position="1111"/>
        <end position="1144"/>
    </location>
</feature>
<dbReference type="GO" id="GO:0030154">
    <property type="term" value="P:cell differentiation"/>
    <property type="evidence" value="ECO:0007669"/>
    <property type="project" value="UniProtKB-ARBA"/>
</dbReference>
<evidence type="ECO:0000259" key="15">
    <source>
        <dbReference type="PROSITE" id="PS51810"/>
    </source>
</evidence>
<dbReference type="PANTHER" id="PTHR12958:SF5">
    <property type="entry name" value="ZINC FINGER PROTEIN ZFPM2"/>
    <property type="match status" value="1"/>
</dbReference>
<dbReference type="Pfam" id="PF25445">
    <property type="entry name" value="CCHC_ZFPM2"/>
    <property type="match status" value="1"/>
</dbReference>
<feature type="compositionally biased region" description="Basic and acidic residues" evidence="13">
    <location>
        <begin position="643"/>
        <end position="662"/>
    </location>
</feature>
<feature type="compositionally biased region" description="Basic and acidic residues" evidence="13">
    <location>
        <begin position="388"/>
        <end position="399"/>
    </location>
</feature>
<feature type="compositionally biased region" description="Polar residues" evidence="13">
    <location>
        <begin position="1074"/>
        <end position="1084"/>
    </location>
</feature>
<dbReference type="PROSITE" id="PS00028">
    <property type="entry name" value="ZINC_FINGER_C2H2_1"/>
    <property type="match status" value="2"/>
</dbReference>
<gene>
    <name evidence="16" type="primary">zfpm2a</name>
</gene>
<feature type="region of interest" description="Disordered" evidence="13">
    <location>
        <begin position="376"/>
        <end position="458"/>
    </location>
</feature>
<dbReference type="InParanoid" id="A0A4W3IVS4"/>
<evidence type="ECO:0000256" key="6">
    <source>
        <dbReference type="ARBA" id="ARBA00022833"/>
    </source>
</evidence>